<dbReference type="AlphaFoldDB" id="A0A6J2YSU3"/>
<keyword evidence="3" id="KW-1185">Reference proteome</keyword>
<dbReference type="RefSeq" id="XP_030766339.1">
    <property type="nucleotide sequence ID" value="XM_030910479.1"/>
</dbReference>
<dbReference type="KEGG" id="soy:115890302"/>
<sequence length="418" mass="47933">MFEPTVPTTSIKDLESLTKDHVKGRIVKHEVRPLTEVGENFGSEIVVVDMTVEEDEKEHVVHAVAKLIPPTDMQQEIFNTKVTYKNEIGFYAEIVPALKLFQKEQGVANVAEVLDYFPELYGARISLNPSSNDIDKDAVILMENLKISGFKNLDRQNGFDLPTTKLVLKTFAKFQATVVGLKLKRPDIFEAKVKPYIYEWKSEPPFMTYDNVITENPETAHLAPRVARALEKGKLRIKRIREPWATIIHNDAWVNNIMFKLSNEEVVDIKLVDFQIFDYASPACDVIFFLLTSVQVPVLKYHFDKLLRFYYDEFISTLQLLRVDINPFTYESFQEELKIEGPYQVYHSLFLLPVVFGPKGGFRKPPGKVREWNPNGISNGSSSPATNGPPKPGAFKLTQQCKEKLWYIVEEAAKRKWI</sequence>
<dbReference type="InterPro" id="IPR015897">
    <property type="entry name" value="CHK_kinase-like"/>
</dbReference>
<dbReference type="Proteomes" id="UP000504635">
    <property type="component" value="Unplaced"/>
</dbReference>
<feature type="compositionally biased region" description="Low complexity" evidence="1">
    <location>
        <begin position="373"/>
        <end position="384"/>
    </location>
</feature>
<dbReference type="Pfam" id="PF02958">
    <property type="entry name" value="EcKL"/>
    <property type="match status" value="1"/>
</dbReference>
<dbReference type="PANTHER" id="PTHR11012:SF55">
    <property type="entry name" value="BHLH DOMAIN-CONTAINING PROTEIN"/>
    <property type="match status" value="1"/>
</dbReference>
<dbReference type="SUPFAM" id="SSF56112">
    <property type="entry name" value="Protein kinase-like (PK-like)"/>
    <property type="match status" value="1"/>
</dbReference>
<dbReference type="SMART" id="SM00587">
    <property type="entry name" value="CHK"/>
    <property type="match status" value="1"/>
</dbReference>
<organism evidence="3 4">
    <name type="scientific">Sitophilus oryzae</name>
    <name type="common">Rice weevil</name>
    <name type="synonym">Curculio oryzae</name>
    <dbReference type="NCBI Taxonomy" id="7048"/>
    <lineage>
        <taxon>Eukaryota</taxon>
        <taxon>Metazoa</taxon>
        <taxon>Ecdysozoa</taxon>
        <taxon>Arthropoda</taxon>
        <taxon>Hexapoda</taxon>
        <taxon>Insecta</taxon>
        <taxon>Pterygota</taxon>
        <taxon>Neoptera</taxon>
        <taxon>Endopterygota</taxon>
        <taxon>Coleoptera</taxon>
        <taxon>Polyphaga</taxon>
        <taxon>Cucujiformia</taxon>
        <taxon>Curculionidae</taxon>
        <taxon>Dryophthorinae</taxon>
        <taxon>Sitophilus</taxon>
    </lineage>
</organism>
<dbReference type="InterPro" id="IPR004119">
    <property type="entry name" value="EcKL"/>
</dbReference>
<dbReference type="GeneID" id="115890302"/>
<feature type="domain" description="CHK kinase-like" evidence="2">
    <location>
        <begin position="140"/>
        <end position="320"/>
    </location>
</feature>
<evidence type="ECO:0000313" key="4">
    <source>
        <dbReference type="RefSeq" id="XP_030766339.1"/>
    </source>
</evidence>
<dbReference type="OrthoDB" id="191037at2759"/>
<evidence type="ECO:0000313" key="3">
    <source>
        <dbReference type="Proteomes" id="UP000504635"/>
    </source>
</evidence>
<dbReference type="PANTHER" id="PTHR11012">
    <property type="entry name" value="PROTEIN KINASE-LIKE DOMAIN-CONTAINING"/>
    <property type="match status" value="1"/>
</dbReference>
<dbReference type="Gene3D" id="3.90.1200.10">
    <property type="match status" value="1"/>
</dbReference>
<evidence type="ECO:0000256" key="1">
    <source>
        <dbReference type="SAM" id="MobiDB-lite"/>
    </source>
</evidence>
<evidence type="ECO:0000259" key="2">
    <source>
        <dbReference type="SMART" id="SM00587"/>
    </source>
</evidence>
<feature type="region of interest" description="Disordered" evidence="1">
    <location>
        <begin position="373"/>
        <end position="394"/>
    </location>
</feature>
<name>A0A6J2YSU3_SITOR</name>
<proteinExistence type="predicted"/>
<protein>
    <submittedName>
        <fullName evidence="4">Uncharacterized protein LOC115890302</fullName>
    </submittedName>
</protein>
<gene>
    <name evidence="4" type="primary">LOC115890302</name>
</gene>
<accession>A0A6J2YSU3</accession>
<reference evidence="4" key="1">
    <citation type="submission" date="2025-08" db="UniProtKB">
        <authorList>
            <consortium name="RefSeq"/>
        </authorList>
    </citation>
    <scope>IDENTIFICATION</scope>
    <source>
        <tissue evidence="4">Gonads</tissue>
    </source>
</reference>
<dbReference type="InParanoid" id="A0A6J2YSU3"/>
<dbReference type="InterPro" id="IPR011009">
    <property type="entry name" value="Kinase-like_dom_sf"/>
</dbReference>